<name>A0ACC3MKE0_9PEZI</name>
<protein>
    <submittedName>
        <fullName evidence="1">Uncharacterized protein</fullName>
    </submittedName>
</protein>
<comment type="caution">
    <text evidence="1">The sequence shown here is derived from an EMBL/GenBank/DDBJ whole genome shotgun (WGS) entry which is preliminary data.</text>
</comment>
<evidence type="ECO:0000313" key="1">
    <source>
        <dbReference type="EMBL" id="KAK3697683.1"/>
    </source>
</evidence>
<proteinExistence type="predicted"/>
<keyword evidence="2" id="KW-1185">Reference proteome</keyword>
<accession>A0ACC3MKE0</accession>
<dbReference type="Proteomes" id="UP001281147">
    <property type="component" value="Unassembled WGS sequence"/>
</dbReference>
<organism evidence="1 2">
    <name type="scientific">Vermiconidia calcicola</name>
    <dbReference type="NCBI Taxonomy" id="1690605"/>
    <lineage>
        <taxon>Eukaryota</taxon>
        <taxon>Fungi</taxon>
        <taxon>Dikarya</taxon>
        <taxon>Ascomycota</taxon>
        <taxon>Pezizomycotina</taxon>
        <taxon>Dothideomycetes</taxon>
        <taxon>Dothideomycetidae</taxon>
        <taxon>Mycosphaerellales</taxon>
        <taxon>Extremaceae</taxon>
        <taxon>Vermiconidia</taxon>
    </lineage>
</organism>
<evidence type="ECO:0000313" key="2">
    <source>
        <dbReference type="Proteomes" id="UP001281147"/>
    </source>
</evidence>
<dbReference type="EMBL" id="JAUTXU010000222">
    <property type="protein sequence ID" value="KAK3697683.1"/>
    <property type="molecule type" value="Genomic_DNA"/>
</dbReference>
<gene>
    <name evidence="1" type="ORF">LTR37_017332</name>
</gene>
<reference evidence="1" key="1">
    <citation type="submission" date="2023-07" db="EMBL/GenBank/DDBJ databases">
        <title>Black Yeasts Isolated from many extreme environments.</title>
        <authorList>
            <person name="Coleine C."/>
            <person name="Stajich J.E."/>
            <person name="Selbmann L."/>
        </authorList>
    </citation>
    <scope>NUCLEOTIDE SEQUENCE</scope>
    <source>
        <strain evidence="1">CCFEE 5714</strain>
    </source>
</reference>
<sequence>MDDNNAFTNPNDYWRLKDYRHWSVKEMRKLLEERNYDAGSVKNADTLRCHLQRSELGLPSYKKLSNAELREIIRGRGIATKSTSGNKGGRGELLDLLKAEDSSRTFPKFTKLPGELRSRIYGYYFASFTRPLHAPRQPPITLTNSLVRKETLPLFYSTFTFDLNLLLHNPRQKARGESRFLKMRADTRGWLQCARAENLADIQHVRVSIFPEDSCHMSHDDALFTFSVDHSKVEKMTVVRKSASKWGRLDTGRLMGRVHNVLDLIKNRNGGWRIKEEDFFALRRAVELSLA</sequence>